<feature type="compositionally biased region" description="Basic and acidic residues" evidence="8">
    <location>
        <begin position="1"/>
        <end position="10"/>
    </location>
</feature>
<feature type="binding site" evidence="7">
    <location>
        <position position="138"/>
    </location>
    <ligand>
        <name>Mg(2+)</name>
        <dbReference type="ChEBI" id="CHEBI:18420"/>
    </ligand>
</feature>
<dbReference type="GO" id="GO:0008652">
    <property type="term" value="P:amino acid biosynthetic process"/>
    <property type="evidence" value="ECO:0007669"/>
    <property type="project" value="UniProtKB-KW"/>
</dbReference>
<keyword evidence="5 7" id="KW-0067">ATP-binding</keyword>
<accession>A0A916TS26</accession>
<protein>
    <recommendedName>
        <fullName evidence="7">Shikimate kinase</fullName>
        <shortName evidence="7">SK</shortName>
        <ecNumber evidence="7">2.7.1.71</ecNumber>
    </recommendedName>
</protein>
<feature type="domain" description="HTH cro/C1-type" evidence="9">
    <location>
        <begin position="26"/>
        <end position="80"/>
    </location>
</feature>
<dbReference type="PANTHER" id="PTHR21087">
    <property type="entry name" value="SHIKIMATE KINASE"/>
    <property type="match status" value="1"/>
</dbReference>
<sequence>MTYMQERNDSMEGEQPSGSGEIARRIRAARARAGFTRKQLAAASGASERYLAHLENGTGNPSVEMLVAIAKALDIALAELLPLGGERDRTLARAAQFLRRLPPERVSAAAAWLAQQPGELGGKARRIALVGLRGAGKSSLGKLLAERLKVPFFEMSKEVERLYGGSIGVLLEMNGPSALHRYETEVLSEICAKHDAAVIAAPGAIVSDGKLYEHLLQSTWTVWLQARPEDHMERVVSQGDLRPMTGRSAMDDLKAILSAREADYGRADAILNTSAQGFEATFALLDEEVSRLIM</sequence>
<keyword evidence="1 7" id="KW-0028">Amino-acid biosynthesis</keyword>
<dbReference type="GO" id="GO:0004765">
    <property type="term" value="F:shikimate kinase activity"/>
    <property type="evidence" value="ECO:0007669"/>
    <property type="project" value="UniProtKB-UniRule"/>
</dbReference>
<dbReference type="GO" id="GO:0005829">
    <property type="term" value="C:cytosol"/>
    <property type="evidence" value="ECO:0007669"/>
    <property type="project" value="TreeGrafter"/>
</dbReference>
<dbReference type="Pfam" id="PF01202">
    <property type="entry name" value="SKI"/>
    <property type="match status" value="1"/>
</dbReference>
<dbReference type="EC" id="2.7.1.71" evidence="7"/>
<evidence type="ECO:0000256" key="5">
    <source>
        <dbReference type="ARBA" id="ARBA00022840"/>
    </source>
</evidence>
<dbReference type="GO" id="GO:0005524">
    <property type="term" value="F:ATP binding"/>
    <property type="evidence" value="ECO:0007669"/>
    <property type="project" value="UniProtKB-UniRule"/>
</dbReference>
<comment type="subunit">
    <text evidence="7">Monomer.</text>
</comment>
<reference evidence="10" key="1">
    <citation type="journal article" date="2014" name="Int. J. Syst. Evol. Microbiol.">
        <title>Complete genome sequence of Corynebacterium casei LMG S-19264T (=DSM 44701T), isolated from a smear-ripened cheese.</title>
        <authorList>
            <consortium name="US DOE Joint Genome Institute (JGI-PGF)"/>
            <person name="Walter F."/>
            <person name="Albersmeier A."/>
            <person name="Kalinowski J."/>
            <person name="Ruckert C."/>
        </authorList>
    </citation>
    <scope>NUCLEOTIDE SEQUENCE</scope>
    <source>
        <strain evidence="10">CGMCC 1.15095</strain>
    </source>
</reference>
<comment type="catalytic activity">
    <reaction evidence="7">
        <text>shikimate + ATP = 3-phosphoshikimate + ADP + H(+)</text>
        <dbReference type="Rhea" id="RHEA:13121"/>
        <dbReference type="ChEBI" id="CHEBI:15378"/>
        <dbReference type="ChEBI" id="CHEBI:30616"/>
        <dbReference type="ChEBI" id="CHEBI:36208"/>
        <dbReference type="ChEBI" id="CHEBI:145989"/>
        <dbReference type="ChEBI" id="CHEBI:456216"/>
        <dbReference type="EC" id="2.7.1.71"/>
    </reaction>
</comment>
<evidence type="ECO:0000259" key="9">
    <source>
        <dbReference type="PROSITE" id="PS50943"/>
    </source>
</evidence>
<comment type="caution">
    <text evidence="7">Lacks conserved residue(s) required for the propagation of feature annotation.</text>
</comment>
<dbReference type="CDD" id="cd00093">
    <property type="entry name" value="HTH_XRE"/>
    <property type="match status" value="1"/>
</dbReference>
<dbReference type="HAMAP" id="MF_00109">
    <property type="entry name" value="Shikimate_kinase"/>
    <property type="match status" value="1"/>
</dbReference>
<dbReference type="SUPFAM" id="SSF47413">
    <property type="entry name" value="lambda repressor-like DNA-binding domains"/>
    <property type="match status" value="1"/>
</dbReference>
<dbReference type="PRINTS" id="PR01100">
    <property type="entry name" value="SHIKIMTKNASE"/>
</dbReference>
<dbReference type="AlphaFoldDB" id="A0A916TS26"/>
<feature type="binding site" evidence="7">
    <location>
        <position position="242"/>
    </location>
    <ligand>
        <name>ATP</name>
        <dbReference type="ChEBI" id="CHEBI:30616"/>
    </ligand>
</feature>
<keyword evidence="7" id="KW-0963">Cytoplasm</keyword>
<evidence type="ECO:0000256" key="4">
    <source>
        <dbReference type="ARBA" id="ARBA00022777"/>
    </source>
</evidence>
<evidence type="ECO:0000256" key="6">
    <source>
        <dbReference type="ARBA" id="ARBA00023141"/>
    </source>
</evidence>
<evidence type="ECO:0000256" key="2">
    <source>
        <dbReference type="ARBA" id="ARBA00022679"/>
    </source>
</evidence>
<dbReference type="Gene3D" id="3.40.50.300">
    <property type="entry name" value="P-loop containing nucleotide triphosphate hydrolases"/>
    <property type="match status" value="1"/>
</dbReference>
<dbReference type="GO" id="GO:0003677">
    <property type="term" value="F:DNA binding"/>
    <property type="evidence" value="ECO:0007669"/>
    <property type="project" value="InterPro"/>
</dbReference>
<dbReference type="Gene3D" id="1.10.260.40">
    <property type="entry name" value="lambda repressor-like DNA-binding domains"/>
    <property type="match status" value="1"/>
</dbReference>
<dbReference type="PANTHER" id="PTHR21087:SF16">
    <property type="entry name" value="SHIKIMATE KINASE 1, CHLOROPLASTIC"/>
    <property type="match status" value="1"/>
</dbReference>
<feature type="binding site" evidence="7">
    <location>
        <position position="260"/>
    </location>
    <ligand>
        <name>substrate</name>
    </ligand>
</feature>
<comment type="subcellular location">
    <subcellularLocation>
        <location evidence="7">Cytoplasm</location>
    </subcellularLocation>
</comment>
<keyword evidence="6 7" id="KW-0057">Aromatic amino acid biosynthesis</keyword>
<dbReference type="SUPFAM" id="SSF52540">
    <property type="entry name" value="P-loop containing nucleoside triphosphate hydrolases"/>
    <property type="match status" value="1"/>
</dbReference>
<comment type="cofactor">
    <cofactor evidence="7">
        <name>Mg(2+)</name>
        <dbReference type="ChEBI" id="CHEBI:18420"/>
    </cofactor>
    <text evidence="7">Binds 1 Mg(2+) ion per subunit.</text>
</comment>
<dbReference type="CDD" id="cd00464">
    <property type="entry name" value="SK"/>
    <property type="match status" value="1"/>
</dbReference>
<proteinExistence type="inferred from homology"/>
<evidence type="ECO:0000256" key="8">
    <source>
        <dbReference type="SAM" id="MobiDB-lite"/>
    </source>
</evidence>
<keyword evidence="4 7" id="KW-0418">Kinase</keyword>
<dbReference type="PROSITE" id="PS50943">
    <property type="entry name" value="HTH_CROC1"/>
    <property type="match status" value="1"/>
</dbReference>
<keyword evidence="2 7" id="KW-0808">Transferase</keyword>
<feature type="binding site" evidence="7">
    <location>
        <begin position="134"/>
        <end position="139"/>
    </location>
    <ligand>
        <name>ATP</name>
        <dbReference type="ChEBI" id="CHEBI:30616"/>
    </ligand>
</feature>
<evidence type="ECO:0000256" key="1">
    <source>
        <dbReference type="ARBA" id="ARBA00022605"/>
    </source>
</evidence>
<dbReference type="InterPro" id="IPR000623">
    <property type="entry name" value="Shikimate_kinase/TSH1"/>
</dbReference>
<dbReference type="EMBL" id="BMHK01000005">
    <property type="protein sequence ID" value="GGB94744.1"/>
    <property type="molecule type" value="Genomic_DNA"/>
</dbReference>
<feature type="region of interest" description="Disordered" evidence="8">
    <location>
        <begin position="1"/>
        <end position="21"/>
    </location>
</feature>
<dbReference type="SMART" id="SM00530">
    <property type="entry name" value="HTH_XRE"/>
    <property type="match status" value="1"/>
</dbReference>
<dbReference type="InterPro" id="IPR001387">
    <property type="entry name" value="Cro/C1-type_HTH"/>
</dbReference>
<dbReference type="GO" id="GO:0000287">
    <property type="term" value="F:magnesium ion binding"/>
    <property type="evidence" value="ECO:0007669"/>
    <property type="project" value="UniProtKB-UniRule"/>
</dbReference>
<keyword evidence="3 7" id="KW-0547">Nucleotide-binding</keyword>
<feature type="binding site" evidence="7">
    <location>
        <position position="203"/>
    </location>
    <ligand>
        <name>substrate</name>
    </ligand>
</feature>
<evidence type="ECO:0000256" key="7">
    <source>
        <dbReference type="HAMAP-Rule" id="MF_00109"/>
    </source>
</evidence>
<feature type="binding site" evidence="7">
    <location>
        <position position="276"/>
    </location>
    <ligand>
        <name>ATP</name>
        <dbReference type="ChEBI" id="CHEBI:30616"/>
    </ligand>
</feature>
<dbReference type="InterPro" id="IPR010982">
    <property type="entry name" value="Lambda_DNA-bd_dom_sf"/>
</dbReference>
<keyword evidence="7" id="KW-0460">Magnesium</keyword>
<name>A0A916TS26_9SPHN</name>
<comment type="function">
    <text evidence="7">Catalyzes the specific phosphorylation of the 3-hydroxyl group of shikimic acid using ATP as a cosubstrate.</text>
</comment>
<gene>
    <name evidence="7 10" type="primary">aroK</name>
    <name evidence="10" type="ORF">GCM10011494_11540</name>
</gene>
<dbReference type="Proteomes" id="UP000608154">
    <property type="component" value="Unassembled WGS sequence"/>
</dbReference>
<dbReference type="InterPro" id="IPR031322">
    <property type="entry name" value="Shikimate/glucono_kinase"/>
</dbReference>
<evidence type="ECO:0000256" key="3">
    <source>
        <dbReference type="ARBA" id="ARBA00022741"/>
    </source>
</evidence>
<evidence type="ECO:0000313" key="10">
    <source>
        <dbReference type="EMBL" id="GGB94744.1"/>
    </source>
</evidence>
<organism evidence="10 11">
    <name type="scientific">Novosphingobium endophyticum</name>
    <dbReference type="NCBI Taxonomy" id="1955250"/>
    <lineage>
        <taxon>Bacteria</taxon>
        <taxon>Pseudomonadati</taxon>
        <taxon>Pseudomonadota</taxon>
        <taxon>Alphaproteobacteria</taxon>
        <taxon>Sphingomonadales</taxon>
        <taxon>Sphingomonadaceae</taxon>
        <taxon>Novosphingobium</taxon>
    </lineage>
</organism>
<keyword evidence="11" id="KW-1185">Reference proteome</keyword>
<keyword evidence="7" id="KW-0479">Metal-binding</keyword>
<evidence type="ECO:0000313" key="11">
    <source>
        <dbReference type="Proteomes" id="UP000608154"/>
    </source>
</evidence>
<dbReference type="InterPro" id="IPR027417">
    <property type="entry name" value="P-loop_NTPase"/>
</dbReference>
<dbReference type="Pfam" id="PF01381">
    <property type="entry name" value="HTH_3"/>
    <property type="match status" value="1"/>
</dbReference>
<reference evidence="10" key="2">
    <citation type="submission" date="2020-09" db="EMBL/GenBank/DDBJ databases">
        <authorList>
            <person name="Sun Q."/>
            <person name="Zhou Y."/>
        </authorList>
    </citation>
    <scope>NUCLEOTIDE SEQUENCE</scope>
    <source>
        <strain evidence="10">CGMCC 1.15095</strain>
    </source>
</reference>
<dbReference type="GO" id="GO:0009073">
    <property type="term" value="P:aromatic amino acid family biosynthetic process"/>
    <property type="evidence" value="ECO:0007669"/>
    <property type="project" value="UniProtKB-KW"/>
</dbReference>
<comment type="pathway">
    <text evidence="7">Metabolic intermediate biosynthesis; chorismate biosynthesis; chorismate from D-erythrose 4-phosphate and phosphoenolpyruvate: step 5/7.</text>
</comment>
<dbReference type="GO" id="GO:0009423">
    <property type="term" value="P:chorismate biosynthetic process"/>
    <property type="evidence" value="ECO:0007669"/>
    <property type="project" value="UniProtKB-UniRule"/>
</dbReference>
<comment type="caution">
    <text evidence="10">The sequence shown here is derived from an EMBL/GenBank/DDBJ whole genome shotgun (WGS) entry which is preliminary data.</text>
</comment>
<comment type="similarity">
    <text evidence="7">Belongs to the shikimate kinase family.</text>
</comment>
<dbReference type="NCBIfam" id="NF006015">
    <property type="entry name" value="PRK08154.1"/>
    <property type="match status" value="1"/>
</dbReference>